<protein>
    <submittedName>
        <fullName evidence="3">Uncharacterized protein</fullName>
    </submittedName>
</protein>
<reference evidence="3 4" key="1">
    <citation type="submission" date="2024-11" db="EMBL/GenBank/DDBJ databases">
        <title>A near-complete genome assembly of Cinchona calisaya.</title>
        <authorList>
            <person name="Lian D.C."/>
            <person name="Zhao X.W."/>
            <person name="Wei L."/>
        </authorList>
    </citation>
    <scope>NUCLEOTIDE SEQUENCE [LARGE SCALE GENOMIC DNA]</scope>
    <source>
        <tissue evidence="3">Nenye</tissue>
    </source>
</reference>
<sequence>MWDRAVLLYALIKGWSIDIGVTLLSGMKTYRNIPIMGAWLNLTLKKHNKALKAWILKQHRKERTMSEETDEEAKGTKDDIRVGPSGMS</sequence>
<evidence type="ECO:0000256" key="2">
    <source>
        <dbReference type="SAM" id="Phobius"/>
    </source>
</evidence>
<keyword evidence="4" id="KW-1185">Reference proteome</keyword>
<dbReference type="AlphaFoldDB" id="A0ABD2ZI72"/>
<feature type="compositionally biased region" description="Basic and acidic residues" evidence="1">
    <location>
        <begin position="72"/>
        <end position="81"/>
    </location>
</feature>
<feature type="region of interest" description="Disordered" evidence="1">
    <location>
        <begin position="63"/>
        <end position="88"/>
    </location>
</feature>
<name>A0ABD2ZI72_9GENT</name>
<gene>
    <name evidence="3" type="ORF">ACH5RR_021736</name>
</gene>
<evidence type="ECO:0000313" key="4">
    <source>
        <dbReference type="Proteomes" id="UP001630127"/>
    </source>
</evidence>
<organism evidence="3 4">
    <name type="scientific">Cinchona calisaya</name>
    <dbReference type="NCBI Taxonomy" id="153742"/>
    <lineage>
        <taxon>Eukaryota</taxon>
        <taxon>Viridiplantae</taxon>
        <taxon>Streptophyta</taxon>
        <taxon>Embryophyta</taxon>
        <taxon>Tracheophyta</taxon>
        <taxon>Spermatophyta</taxon>
        <taxon>Magnoliopsida</taxon>
        <taxon>eudicotyledons</taxon>
        <taxon>Gunneridae</taxon>
        <taxon>Pentapetalae</taxon>
        <taxon>asterids</taxon>
        <taxon>lamiids</taxon>
        <taxon>Gentianales</taxon>
        <taxon>Rubiaceae</taxon>
        <taxon>Cinchonoideae</taxon>
        <taxon>Cinchoneae</taxon>
        <taxon>Cinchona</taxon>
    </lineage>
</organism>
<proteinExistence type="predicted"/>
<dbReference type="Proteomes" id="UP001630127">
    <property type="component" value="Unassembled WGS sequence"/>
</dbReference>
<accession>A0ABD2ZI72</accession>
<keyword evidence="2" id="KW-0812">Transmembrane</keyword>
<feature type="transmembrane region" description="Helical" evidence="2">
    <location>
        <begin position="6"/>
        <end position="26"/>
    </location>
</feature>
<comment type="caution">
    <text evidence="3">The sequence shown here is derived from an EMBL/GenBank/DDBJ whole genome shotgun (WGS) entry which is preliminary data.</text>
</comment>
<evidence type="ECO:0000313" key="3">
    <source>
        <dbReference type="EMBL" id="KAL3519147.1"/>
    </source>
</evidence>
<keyword evidence="2" id="KW-1133">Transmembrane helix</keyword>
<keyword evidence="2" id="KW-0472">Membrane</keyword>
<evidence type="ECO:0000256" key="1">
    <source>
        <dbReference type="SAM" id="MobiDB-lite"/>
    </source>
</evidence>
<dbReference type="EMBL" id="JBJUIK010000009">
    <property type="protein sequence ID" value="KAL3519147.1"/>
    <property type="molecule type" value="Genomic_DNA"/>
</dbReference>